<comment type="caution">
    <text evidence="2">The sequence shown here is derived from an EMBL/GenBank/DDBJ whole genome shotgun (WGS) entry which is preliminary data.</text>
</comment>
<dbReference type="Proteomes" id="UP000620124">
    <property type="component" value="Unassembled WGS sequence"/>
</dbReference>
<evidence type="ECO:0000256" key="1">
    <source>
        <dbReference type="SAM" id="MobiDB-lite"/>
    </source>
</evidence>
<feature type="region of interest" description="Disordered" evidence="1">
    <location>
        <begin position="528"/>
        <end position="573"/>
    </location>
</feature>
<name>A0A8H6YD45_9AGAR</name>
<evidence type="ECO:0000313" key="2">
    <source>
        <dbReference type="EMBL" id="KAF7356302.1"/>
    </source>
</evidence>
<feature type="region of interest" description="Disordered" evidence="1">
    <location>
        <begin position="230"/>
        <end position="306"/>
    </location>
</feature>
<feature type="compositionally biased region" description="Basic and acidic residues" evidence="1">
    <location>
        <begin position="232"/>
        <end position="257"/>
    </location>
</feature>
<reference evidence="2" key="1">
    <citation type="submission" date="2020-05" db="EMBL/GenBank/DDBJ databases">
        <title>Mycena genomes resolve the evolution of fungal bioluminescence.</title>
        <authorList>
            <person name="Tsai I.J."/>
        </authorList>
    </citation>
    <scope>NUCLEOTIDE SEQUENCE</scope>
    <source>
        <strain evidence="2">CCC161011</strain>
    </source>
</reference>
<dbReference type="AlphaFoldDB" id="A0A8H6YD45"/>
<evidence type="ECO:0000313" key="3">
    <source>
        <dbReference type="Proteomes" id="UP000620124"/>
    </source>
</evidence>
<accession>A0A8H6YD45</accession>
<keyword evidence="3" id="KW-1185">Reference proteome</keyword>
<proteinExistence type="predicted"/>
<sequence length="725" mass="80207">MAPPLPPLPLPTKFNNCCPACGSYLTPQLTKDGDHWFLRCYKPAAHADPYNHRWPPLARPIIVPATSMADTSTTESAPSKIPCRFPAGCTSGRTNKHCTNIMCQKHCLKTGNCAYSRHHAGDSSTSISIPAIPASTPLPGLPPRASSSRIAILPRLASSSSIAPAPSNAPFPSHIPVFPGARPFRSFDDLASDFNEPLRALNAYQEAQDSAARQFDLSIGLKLPSPDLPLEEELRRQEEKDIEEAMRRSTRDAEQARRRATFQDISTTVTRPSPPPVSATNLRPRSLSPSPDPPATVLPISHAKKHSKAPIQITKQLSNDWVKPSSTFHVAAPARRPPTNPELARRFLLVYLCNVSPFIFYRAACRLTNYVEFQDPVVLCISAADLPSWPQFRLTDSPRTLSDMGIEDVDNTSLEQYSESYHIFMKVSVRHLFTLTTDCVVLLRKQGVRVPDEASIITRFLGRSTPPTSSHQRYGLSQERAGVRREYRKLKTILSDDESDVEVVGTIRKRDSTTKTLQRKRPRLSVNTAIVPINVDDDGDTSTRSTPPSTPGPLTPGSSRSSTAGPKNDKGSWMKGLHVVDMVDGFVKMDSPELAHLPTKEARFHAVFGQQHSYAPSTYDDQLRRWSNIRSSPRLWVNPLPHAFVTTMANLVLALLHNLEIPCTHHRRESILLISGMGYGKTGIFAVMVVEKRENDEGVPYVVRGESSAKLPAGSRQVANLSFRE</sequence>
<organism evidence="2 3">
    <name type="scientific">Mycena venus</name>
    <dbReference type="NCBI Taxonomy" id="2733690"/>
    <lineage>
        <taxon>Eukaryota</taxon>
        <taxon>Fungi</taxon>
        <taxon>Dikarya</taxon>
        <taxon>Basidiomycota</taxon>
        <taxon>Agaricomycotina</taxon>
        <taxon>Agaricomycetes</taxon>
        <taxon>Agaricomycetidae</taxon>
        <taxon>Agaricales</taxon>
        <taxon>Marasmiineae</taxon>
        <taxon>Mycenaceae</taxon>
        <taxon>Mycena</taxon>
    </lineage>
</organism>
<gene>
    <name evidence="2" type="ORF">MVEN_00962100</name>
</gene>
<feature type="compositionally biased region" description="Low complexity" evidence="1">
    <location>
        <begin position="278"/>
        <end position="289"/>
    </location>
</feature>
<dbReference type="OrthoDB" id="3070377at2759"/>
<dbReference type="EMBL" id="JACAZI010000007">
    <property type="protein sequence ID" value="KAF7356302.1"/>
    <property type="molecule type" value="Genomic_DNA"/>
</dbReference>
<protein>
    <submittedName>
        <fullName evidence="2">Uncharacterized protein</fullName>
    </submittedName>
</protein>